<dbReference type="EMBL" id="ML996709">
    <property type="protein sequence ID" value="KAF2396073.1"/>
    <property type="molecule type" value="Genomic_DNA"/>
</dbReference>
<evidence type="ECO:0000256" key="7">
    <source>
        <dbReference type="ARBA" id="ARBA00023136"/>
    </source>
</evidence>
<organism evidence="10 11">
    <name type="scientific">Trichodelitschia bisporula</name>
    <dbReference type="NCBI Taxonomy" id="703511"/>
    <lineage>
        <taxon>Eukaryota</taxon>
        <taxon>Fungi</taxon>
        <taxon>Dikarya</taxon>
        <taxon>Ascomycota</taxon>
        <taxon>Pezizomycotina</taxon>
        <taxon>Dothideomycetes</taxon>
        <taxon>Dothideomycetes incertae sedis</taxon>
        <taxon>Phaeotrichales</taxon>
        <taxon>Phaeotrichaceae</taxon>
        <taxon>Trichodelitschia</taxon>
    </lineage>
</organism>
<dbReference type="OrthoDB" id="427518at2759"/>
<dbReference type="GO" id="GO:0016020">
    <property type="term" value="C:membrane"/>
    <property type="evidence" value="ECO:0007669"/>
    <property type="project" value="UniProtKB-SubCell"/>
</dbReference>
<keyword evidence="7" id="KW-0472">Membrane</keyword>
<keyword evidence="6" id="KW-0496">Mitochondrion</keyword>
<evidence type="ECO:0000313" key="11">
    <source>
        <dbReference type="Proteomes" id="UP000799640"/>
    </source>
</evidence>
<evidence type="ECO:0000256" key="1">
    <source>
        <dbReference type="ARBA" id="ARBA00004173"/>
    </source>
</evidence>
<evidence type="ECO:0000256" key="8">
    <source>
        <dbReference type="SAM" id="MobiDB-lite"/>
    </source>
</evidence>
<dbReference type="Gene3D" id="3.40.50.1820">
    <property type="entry name" value="alpha/beta hydrolase"/>
    <property type="match status" value="1"/>
</dbReference>
<dbReference type="GO" id="GO:0005739">
    <property type="term" value="C:mitochondrion"/>
    <property type="evidence" value="ECO:0007669"/>
    <property type="project" value="UniProtKB-SubCell"/>
</dbReference>
<dbReference type="Pfam" id="PF05057">
    <property type="entry name" value="DUF676"/>
    <property type="match status" value="1"/>
</dbReference>
<dbReference type="PANTHER" id="PTHR48182">
    <property type="entry name" value="PROTEIN SERAC1"/>
    <property type="match status" value="1"/>
</dbReference>
<accession>A0A6G1HJ35</accession>
<evidence type="ECO:0000259" key="9">
    <source>
        <dbReference type="Pfam" id="PF05057"/>
    </source>
</evidence>
<feature type="compositionally biased region" description="Basic residues" evidence="8">
    <location>
        <begin position="1"/>
        <end position="14"/>
    </location>
</feature>
<protein>
    <recommendedName>
        <fullName evidence="9">DUF676 domain-containing protein</fullName>
    </recommendedName>
</protein>
<gene>
    <name evidence="10" type="ORF">EJ06DRAFT_255038</name>
</gene>
<dbReference type="PANTHER" id="PTHR48182:SF2">
    <property type="entry name" value="PROTEIN SERAC1"/>
    <property type="match status" value="1"/>
</dbReference>
<evidence type="ECO:0000256" key="3">
    <source>
        <dbReference type="ARBA" id="ARBA00004370"/>
    </source>
</evidence>
<reference evidence="10" key="1">
    <citation type="journal article" date="2020" name="Stud. Mycol.">
        <title>101 Dothideomycetes genomes: a test case for predicting lifestyles and emergence of pathogens.</title>
        <authorList>
            <person name="Haridas S."/>
            <person name="Albert R."/>
            <person name="Binder M."/>
            <person name="Bloem J."/>
            <person name="Labutti K."/>
            <person name="Salamov A."/>
            <person name="Andreopoulos B."/>
            <person name="Baker S."/>
            <person name="Barry K."/>
            <person name="Bills G."/>
            <person name="Bluhm B."/>
            <person name="Cannon C."/>
            <person name="Castanera R."/>
            <person name="Culley D."/>
            <person name="Daum C."/>
            <person name="Ezra D."/>
            <person name="Gonzalez J."/>
            <person name="Henrissat B."/>
            <person name="Kuo A."/>
            <person name="Liang C."/>
            <person name="Lipzen A."/>
            <person name="Lutzoni F."/>
            <person name="Magnuson J."/>
            <person name="Mondo S."/>
            <person name="Nolan M."/>
            <person name="Ohm R."/>
            <person name="Pangilinan J."/>
            <person name="Park H.-J."/>
            <person name="Ramirez L."/>
            <person name="Alfaro M."/>
            <person name="Sun H."/>
            <person name="Tritt A."/>
            <person name="Yoshinaga Y."/>
            <person name="Zwiers L.-H."/>
            <person name="Turgeon B."/>
            <person name="Goodwin S."/>
            <person name="Spatafora J."/>
            <person name="Crous P."/>
            <person name="Grigoriev I."/>
        </authorList>
    </citation>
    <scope>NUCLEOTIDE SEQUENCE</scope>
    <source>
        <strain evidence="10">CBS 262.69</strain>
    </source>
</reference>
<feature type="region of interest" description="Disordered" evidence="8">
    <location>
        <begin position="1"/>
        <end position="64"/>
    </location>
</feature>
<evidence type="ECO:0000256" key="2">
    <source>
        <dbReference type="ARBA" id="ARBA00004240"/>
    </source>
</evidence>
<dbReference type="InterPro" id="IPR029058">
    <property type="entry name" value="AB_hydrolase_fold"/>
</dbReference>
<keyword evidence="11" id="KW-1185">Reference proteome</keyword>
<dbReference type="SUPFAM" id="SSF53474">
    <property type="entry name" value="alpha/beta-Hydrolases"/>
    <property type="match status" value="1"/>
</dbReference>
<evidence type="ECO:0000313" key="10">
    <source>
        <dbReference type="EMBL" id="KAF2396073.1"/>
    </source>
</evidence>
<feature type="domain" description="DUF676" evidence="9">
    <location>
        <begin position="90"/>
        <end position="238"/>
    </location>
</feature>
<dbReference type="GO" id="GO:0005783">
    <property type="term" value="C:endoplasmic reticulum"/>
    <property type="evidence" value="ECO:0007669"/>
    <property type="project" value="UniProtKB-SubCell"/>
</dbReference>
<evidence type="ECO:0000256" key="6">
    <source>
        <dbReference type="ARBA" id="ARBA00023128"/>
    </source>
</evidence>
<proteinExistence type="inferred from homology"/>
<keyword evidence="5" id="KW-0256">Endoplasmic reticulum</keyword>
<dbReference type="InterPro" id="IPR007751">
    <property type="entry name" value="DUF676_lipase-like"/>
</dbReference>
<dbReference type="AlphaFoldDB" id="A0A6G1HJ35"/>
<dbReference type="InterPro" id="IPR052374">
    <property type="entry name" value="SERAC1"/>
</dbReference>
<name>A0A6G1HJ35_9PEZI</name>
<comment type="subcellular location">
    <subcellularLocation>
        <location evidence="2">Endoplasmic reticulum</location>
    </subcellularLocation>
    <subcellularLocation>
        <location evidence="3">Membrane</location>
    </subcellularLocation>
    <subcellularLocation>
        <location evidence="1">Mitochondrion</location>
    </subcellularLocation>
</comment>
<sequence>MRKFRNILKPKAGKKRDQASDGTESGAADNHVVLRPSVGQPSTEPSEQRLPPPSSSLGTVSREAADPEPLPCLLDLTLIARPSGTPAVDIIFVHGLGGSSHATWAKERKPELFWPGKWLPYESGMEKARIFTYGYNANWSSTESNVLNIGDFAMDLLGLMEFMRDPVTRESLKIGTVPIMFVAHSMGGLVVKRAYLNALNNPRFRQIGTAVRSMIFLSTPHTGADSASSLKNLMSVSFFISEKQFVNSLQRNSETLETINQDFRHFTHKLFIASFYETRETPIFPHLGHINPTKVRVVEKDSSRLMWPGVVHMSLDADHHGVCKYTSRQDPNYGKVLNMILEAVQANDVSP</sequence>
<comment type="similarity">
    <text evidence="4">Belongs to the putative lipase ROG1 family.</text>
</comment>
<dbReference type="Proteomes" id="UP000799640">
    <property type="component" value="Unassembled WGS sequence"/>
</dbReference>
<evidence type="ECO:0000256" key="4">
    <source>
        <dbReference type="ARBA" id="ARBA00007920"/>
    </source>
</evidence>
<evidence type="ECO:0000256" key="5">
    <source>
        <dbReference type="ARBA" id="ARBA00022824"/>
    </source>
</evidence>